<dbReference type="Proteomes" id="UP000187455">
    <property type="component" value="Unassembled WGS sequence"/>
</dbReference>
<gene>
    <name evidence="1" type="ORF">AYI68_g6563</name>
</gene>
<organism evidence="1 2">
    <name type="scientific">Smittium mucronatum</name>
    <dbReference type="NCBI Taxonomy" id="133383"/>
    <lineage>
        <taxon>Eukaryota</taxon>
        <taxon>Fungi</taxon>
        <taxon>Fungi incertae sedis</taxon>
        <taxon>Zoopagomycota</taxon>
        <taxon>Kickxellomycotina</taxon>
        <taxon>Harpellomycetes</taxon>
        <taxon>Harpellales</taxon>
        <taxon>Legeriomycetaceae</taxon>
        <taxon>Smittium</taxon>
    </lineage>
</organism>
<dbReference type="EMBL" id="LSSL01004556">
    <property type="protein sequence ID" value="OLY79370.1"/>
    <property type="molecule type" value="Genomic_DNA"/>
</dbReference>
<dbReference type="OrthoDB" id="10285981at2759"/>
<evidence type="ECO:0000313" key="2">
    <source>
        <dbReference type="Proteomes" id="UP000187455"/>
    </source>
</evidence>
<accession>A0A1R0GR62</accession>
<sequence>MMFSLKSIASNVPRVSPICSRYISSFNRPLLDAKDGRLDDVFDILSDINVLKSLDLNSGKEHVHGDGIASESVFFEHKNSWEGFTNKENIESLVGRMEE</sequence>
<evidence type="ECO:0000313" key="1">
    <source>
        <dbReference type="EMBL" id="OLY79370.1"/>
    </source>
</evidence>
<dbReference type="AlphaFoldDB" id="A0A1R0GR62"/>
<keyword evidence="2" id="KW-1185">Reference proteome</keyword>
<comment type="caution">
    <text evidence="1">The sequence shown here is derived from an EMBL/GenBank/DDBJ whole genome shotgun (WGS) entry which is preliminary data.</text>
</comment>
<reference evidence="1 2" key="1">
    <citation type="journal article" date="2016" name="Mol. Biol. Evol.">
        <title>Genome-Wide Survey of Gut Fungi (Harpellales) Reveals the First Horizontally Transferred Ubiquitin Gene from a Mosquito Host.</title>
        <authorList>
            <person name="Wang Y."/>
            <person name="White M.M."/>
            <person name="Kvist S."/>
            <person name="Moncalvo J.M."/>
        </authorList>
    </citation>
    <scope>NUCLEOTIDE SEQUENCE [LARGE SCALE GENOMIC DNA]</scope>
    <source>
        <strain evidence="1 2">ALG-7-W6</strain>
    </source>
</reference>
<proteinExistence type="predicted"/>
<name>A0A1R0GR62_9FUNG</name>
<protein>
    <submittedName>
        <fullName evidence="1">Uncharacterized protein</fullName>
    </submittedName>
</protein>